<comment type="subcellular location">
    <subcellularLocation>
        <location evidence="1">Cytoplasm</location>
    </subcellularLocation>
</comment>
<comment type="caution">
    <text evidence="11">The sequence shown here is derived from an EMBL/GenBank/DDBJ whole genome shotgun (WGS) entry which is preliminary data.</text>
</comment>
<dbReference type="InterPro" id="IPR027417">
    <property type="entry name" value="P-loop_NTPase"/>
</dbReference>
<dbReference type="GO" id="GO:0005737">
    <property type="term" value="C:cytoplasm"/>
    <property type="evidence" value="ECO:0007669"/>
    <property type="project" value="UniProtKB-SubCell"/>
</dbReference>
<dbReference type="HOGENOM" id="CLU_087829_2_2_4"/>
<dbReference type="EMBL" id="ATCF01000030">
    <property type="protein sequence ID" value="EPD97890.1"/>
    <property type="molecule type" value="Genomic_DNA"/>
</dbReference>
<evidence type="ECO:0000313" key="11">
    <source>
        <dbReference type="EMBL" id="EPD97890.1"/>
    </source>
</evidence>
<protein>
    <recommendedName>
        <fullName evidence="3">tRNA threonylcarbamoyladenosine biosynthesis protein TsaE</fullName>
    </recommendedName>
    <alternativeName>
        <fullName evidence="10">t(6)A37 threonylcarbamoyladenosine biosynthesis protein TsaE</fullName>
    </alternativeName>
</protein>
<dbReference type="GO" id="GO:0002949">
    <property type="term" value="P:tRNA threonylcarbamoyladenosine modification"/>
    <property type="evidence" value="ECO:0007669"/>
    <property type="project" value="InterPro"/>
</dbReference>
<keyword evidence="8" id="KW-0067">ATP-binding</keyword>
<evidence type="ECO:0000256" key="8">
    <source>
        <dbReference type="ARBA" id="ARBA00022840"/>
    </source>
</evidence>
<organism evidence="11 12">
    <name type="scientific">Sutterella wadsworthensis HGA0223</name>
    <dbReference type="NCBI Taxonomy" id="1203554"/>
    <lineage>
        <taxon>Bacteria</taxon>
        <taxon>Pseudomonadati</taxon>
        <taxon>Pseudomonadota</taxon>
        <taxon>Betaproteobacteria</taxon>
        <taxon>Burkholderiales</taxon>
        <taxon>Sutterellaceae</taxon>
        <taxon>Sutterella</taxon>
    </lineage>
</organism>
<evidence type="ECO:0000256" key="5">
    <source>
        <dbReference type="ARBA" id="ARBA00022694"/>
    </source>
</evidence>
<keyword evidence="12" id="KW-1185">Reference proteome</keyword>
<dbReference type="Pfam" id="PF02367">
    <property type="entry name" value="TsaE"/>
    <property type="match status" value="1"/>
</dbReference>
<proteinExistence type="inferred from homology"/>
<evidence type="ECO:0000256" key="6">
    <source>
        <dbReference type="ARBA" id="ARBA00022723"/>
    </source>
</evidence>
<evidence type="ECO:0000256" key="1">
    <source>
        <dbReference type="ARBA" id="ARBA00004496"/>
    </source>
</evidence>
<sequence>MSTPSLFTVELPLPDDTDRLGAALADVLIALRPQIDAAESGLAMRLEGDLGAGKTSLVRAMLRRLGWTGAVKSPTFTLLETYEAGGLKVNHFDFYRFETPEEFEDAGFADLYAAGAVCASEWSSKAAPFVPAADLTVSLAVEGYGRAVQVEAHSNLGHEILRRWEAQWNGAV</sequence>
<dbReference type="GO" id="GO:0005524">
    <property type="term" value="F:ATP binding"/>
    <property type="evidence" value="ECO:0007669"/>
    <property type="project" value="UniProtKB-KW"/>
</dbReference>
<gene>
    <name evidence="11" type="ORF">HMPREF1476_02033</name>
</gene>
<evidence type="ECO:0000256" key="7">
    <source>
        <dbReference type="ARBA" id="ARBA00022741"/>
    </source>
</evidence>
<dbReference type="PATRIC" id="fig|1203554.3.peg.2113"/>
<dbReference type="Proteomes" id="UP000014400">
    <property type="component" value="Unassembled WGS sequence"/>
</dbReference>
<evidence type="ECO:0000313" key="12">
    <source>
        <dbReference type="Proteomes" id="UP000014400"/>
    </source>
</evidence>
<dbReference type="AlphaFoldDB" id="S3BF02"/>
<accession>S3BF02</accession>
<dbReference type="RefSeq" id="WP_016475103.1">
    <property type="nucleotide sequence ID" value="NZ_KE150481.1"/>
</dbReference>
<evidence type="ECO:0000256" key="10">
    <source>
        <dbReference type="ARBA" id="ARBA00032441"/>
    </source>
</evidence>
<dbReference type="STRING" id="1203554.HMPREF1476_02033"/>
<reference evidence="11 12" key="1">
    <citation type="submission" date="2013-04" db="EMBL/GenBank/DDBJ databases">
        <title>The Genome Sequence of Sutterella wadsworthensis HGA0223.</title>
        <authorList>
            <consortium name="The Broad Institute Genomics Platform"/>
            <person name="Earl A."/>
            <person name="Ward D."/>
            <person name="Feldgarden M."/>
            <person name="Gevers D."/>
            <person name="Schmidt T.M."/>
            <person name="Dover J."/>
            <person name="Dai D."/>
            <person name="Walker B."/>
            <person name="Young S."/>
            <person name="Zeng Q."/>
            <person name="Gargeya S."/>
            <person name="Fitzgerald M."/>
            <person name="Haas B."/>
            <person name="Abouelleil A."/>
            <person name="Allen A.W."/>
            <person name="Alvarado L."/>
            <person name="Arachchi H.M."/>
            <person name="Berlin A.M."/>
            <person name="Chapman S.B."/>
            <person name="Gainer-Dewar J."/>
            <person name="Goldberg J."/>
            <person name="Griggs A."/>
            <person name="Gujja S."/>
            <person name="Hansen M."/>
            <person name="Howarth C."/>
            <person name="Imamovic A."/>
            <person name="Ireland A."/>
            <person name="Larimer J."/>
            <person name="McCowan C."/>
            <person name="Murphy C."/>
            <person name="Pearson M."/>
            <person name="Poon T.W."/>
            <person name="Priest M."/>
            <person name="Roberts A."/>
            <person name="Saif S."/>
            <person name="Shea T."/>
            <person name="Sisk P."/>
            <person name="Sykes S."/>
            <person name="Wortman J."/>
            <person name="Nusbaum C."/>
            <person name="Birren B."/>
        </authorList>
    </citation>
    <scope>NUCLEOTIDE SEQUENCE [LARGE SCALE GENOMIC DNA]</scope>
    <source>
        <strain evidence="11 12">HGA0223</strain>
    </source>
</reference>
<evidence type="ECO:0000256" key="4">
    <source>
        <dbReference type="ARBA" id="ARBA00022490"/>
    </source>
</evidence>
<dbReference type="SUPFAM" id="SSF52540">
    <property type="entry name" value="P-loop containing nucleoside triphosphate hydrolases"/>
    <property type="match status" value="1"/>
</dbReference>
<keyword evidence="7" id="KW-0547">Nucleotide-binding</keyword>
<comment type="similarity">
    <text evidence="2">Belongs to the TsaE family.</text>
</comment>
<keyword evidence="9" id="KW-0460">Magnesium</keyword>
<dbReference type="InterPro" id="IPR003442">
    <property type="entry name" value="T6A_TsaE"/>
</dbReference>
<dbReference type="Gene3D" id="3.40.50.300">
    <property type="entry name" value="P-loop containing nucleotide triphosphate hydrolases"/>
    <property type="match status" value="1"/>
</dbReference>
<dbReference type="eggNOG" id="COG0802">
    <property type="taxonomic scope" value="Bacteria"/>
</dbReference>
<evidence type="ECO:0000256" key="9">
    <source>
        <dbReference type="ARBA" id="ARBA00022842"/>
    </source>
</evidence>
<dbReference type="GO" id="GO:0046872">
    <property type="term" value="F:metal ion binding"/>
    <property type="evidence" value="ECO:0007669"/>
    <property type="project" value="UniProtKB-KW"/>
</dbReference>
<evidence type="ECO:0000256" key="3">
    <source>
        <dbReference type="ARBA" id="ARBA00019010"/>
    </source>
</evidence>
<name>S3BF02_9BURK</name>
<keyword evidence="4" id="KW-0963">Cytoplasm</keyword>
<keyword evidence="5" id="KW-0819">tRNA processing</keyword>
<evidence type="ECO:0000256" key="2">
    <source>
        <dbReference type="ARBA" id="ARBA00007599"/>
    </source>
</evidence>
<keyword evidence="6" id="KW-0479">Metal-binding</keyword>
<dbReference type="PANTHER" id="PTHR33540">
    <property type="entry name" value="TRNA THREONYLCARBAMOYLADENOSINE BIOSYNTHESIS PROTEIN TSAE"/>
    <property type="match status" value="1"/>
</dbReference>
<dbReference type="NCBIfam" id="TIGR00150">
    <property type="entry name" value="T6A_YjeE"/>
    <property type="match status" value="1"/>
</dbReference>
<dbReference type="PANTHER" id="PTHR33540:SF2">
    <property type="entry name" value="TRNA THREONYLCARBAMOYLADENOSINE BIOSYNTHESIS PROTEIN TSAE"/>
    <property type="match status" value="1"/>
</dbReference>